<dbReference type="SUPFAM" id="SSF46894">
    <property type="entry name" value="C-terminal effector domain of the bipartite response regulators"/>
    <property type="match status" value="1"/>
</dbReference>
<organism evidence="6 7">
    <name type="scientific">Actinacidiphila rubida</name>
    <dbReference type="NCBI Taxonomy" id="310780"/>
    <lineage>
        <taxon>Bacteria</taxon>
        <taxon>Bacillati</taxon>
        <taxon>Actinomycetota</taxon>
        <taxon>Actinomycetes</taxon>
        <taxon>Kitasatosporales</taxon>
        <taxon>Streptomycetaceae</taxon>
        <taxon>Actinacidiphila</taxon>
    </lineage>
</organism>
<keyword evidence="7" id="KW-1185">Reference proteome</keyword>
<dbReference type="SMART" id="SM00862">
    <property type="entry name" value="Trans_reg_C"/>
    <property type="match status" value="1"/>
</dbReference>
<protein>
    <submittedName>
        <fullName evidence="6">Two-component system, OmpR family, KDP operon response regulator KdpE</fullName>
    </submittedName>
</protein>
<dbReference type="Proteomes" id="UP000181951">
    <property type="component" value="Unassembled WGS sequence"/>
</dbReference>
<evidence type="ECO:0000313" key="7">
    <source>
        <dbReference type="Proteomes" id="UP000181951"/>
    </source>
</evidence>
<proteinExistence type="predicted"/>
<dbReference type="InterPro" id="IPR011006">
    <property type="entry name" value="CheY-like_superfamily"/>
</dbReference>
<dbReference type="SMART" id="SM00448">
    <property type="entry name" value="REC"/>
    <property type="match status" value="1"/>
</dbReference>
<dbReference type="Pfam" id="PF00486">
    <property type="entry name" value="Trans_reg_C"/>
    <property type="match status" value="1"/>
</dbReference>
<dbReference type="Pfam" id="PF00072">
    <property type="entry name" value="Response_reg"/>
    <property type="match status" value="1"/>
</dbReference>
<dbReference type="Gene3D" id="3.40.50.2300">
    <property type="match status" value="1"/>
</dbReference>
<keyword evidence="2" id="KW-0597">Phosphoprotein</keyword>
<dbReference type="AlphaFoldDB" id="A0A1H8UML7"/>
<dbReference type="STRING" id="310780.SAMN05216267_10787"/>
<evidence type="ECO:0000259" key="4">
    <source>
        <dbReference type="PROSITE" id="PS50110"/>
    </source>
</evidence>
<evidence type="ECO:0000256" key="1">
    <source>
        <dbReference type="ARBA" id="ARBA00023125"/>
    </source>
</evidence>
<feature type="domain" description="OmpR/PhoB-type" evidence="5">
    <location>
        <begin position="125"/>
        <end position="228"/>
    </location>
</feature>
<dbReference type="GO" id="GO:0000976">
    <property type="term" value="F:transcription cis-regulatory region binding"/>
    <property type="evidence" value="ECO:0007669"/>
    <property type="project" value="TreeGrafter"/>
</dbReference>
<dbReference type="InterPro" id="IPR001867">
    <property type="entry name" value="OmpR/PhoB-type_DNA-bd"/>
</dbReference>
<dbReference type="CDD" id="cd00383">
    <property type="entry name" value="trans_reg_C"/>
    <property type="match status" value="1"/>
</dbReference>
<feature type="modified residue" description="4-aspartylphosphate" evidence="2">
    <location>
        <position position="52"/>
    </location>
</feature>
<evidence type="ECO:0000259" key="5">
    <source>
        <dbReference type="PROSITE" id="PS51755"/>
    </source>
</evidence>
<dbReference type="SUPFAM" id="SSF52172">
    <property type="entry name" value="CheY-like"/>
    <property type="match status" value="1"/>
</dbReference>
<dbReference type="EMBL" id="FODD01000078">
    <property type="protein sequence ID" value="SEP04326.1"/>
    <property type="molecule type" value="Genomic_DNA"/>
</dbReference>
<dbReference type="GO" id="GO:0032993">
    <property type="term" value="C:protein-DNA complex"/>
    <property type="evidence" value="ECO:0007669"/>
    <property type="project" value="TreeGrafter"/>
</dbReference>
<dbReference type="OrthoDB" id="4178980at2"/>
<dbReference type="InterPro" id="IPR016032">
    <property type="entry name" value="Sig_transdc_resp-reg_C-effctor"/>
</dbReference>
<evidence type="ECO:0000313" key="6">
    <source>
        <dbReference type="EMBL" id="SEP04326.1"/>
    </source>
</evidence>
<feature type="DNA-binding region" description="OmpR/PhoB-type" evidence="3">
    <location>
        <begin position="125"/>
        <end position="228"/>
    </location>
</feature>
<accession>A0A1H8UML7</accession>
<dbReference type="InterPro" id="IPR039420">
    <property type="entry name" value="WalR-like"/>
</dbReference>
<evidence type="ECO:0000256" key="2">
    <source>
        <dbReference type="PROSITE-ProRule" id="PRU00169"/>
    </source>
</evidence>
<feature type="domain" description="Response regulatory" evidence="4">
    <location>
        <begin position="3"/>
        <end position="116"/>
    </location>
</feature>
<dbReference type="GO" id="GO:0000156">
    <property type="term" value="F:phosphorelay response regulator activity"/>
    <property type="evidence" value="ECO:0007669"/>
    <property type="project" value="TreeGrafter"/>
</dbReference>
<dbReference type="InterPro" id="IPR036388">
    <property type="entry name" value="WH-like_DNA-bd_sf"/>
</dbReference>
<dbReference type="PROSITE" id="PS50110">
    <property type="entry name" value="RESPONSE_REGULATORY"/>
    <property type="match status" value="1"/>
</dbReference>
<keyword evidence="1 3" id="KW-0238">DNA-binding</keyword>
<evidence type="ECO:0000256" key="3">
    <source>
        <dbReference type="PROSITE-ProRule" id="PRU01091"/>
    </source>
</evidence>
<dbReference type="GO" id="GO:0006355">
    <property type="term" value="P:regulation of DNA-templated transcription"/>
    <property type="evidence" value="ECO:0007669"/>
    <property type="project" value="InterPro"/>
</dbReference>
<sequence length="228" mass="24811">MKRVLVVEDDPPMLKALGIGLRAFDFSVVAAADAGTALDLAARSAPEAVLLDLGLPDLDGLDVLRSLRAWGSVPVVVVSGRSGIATRIEALDAGADDFVTKPFAIDELAARLRAVLRRPASLRPPEQVILGRYTVDLGAYAITRTDGTAGDEVHLTPTEWRLLSLLLRNPDRLVPGRELLSEVWGAQHVRNTNYLRVFMAGLRRKLEPDPGNPRHLVTEPGLGYRFQP</sequence>
<name>A0A1H8UML7_9ACTN</name>
<dbReference type="PANTHER" id="PTHR48111:SF50">
    <property type="entry name" value="KDP OPERON TRANSCRIPTIONAL REGULATORY PROTEIN KDPE"/>
    <property type="match status" value="1"/>
</dbReference>
<dbReference type="GO" id="GO:0005829">
    <property type="term" value="C:cytosol"/>
    <property type="evidence" value="ECO:0007669"/>
    <property type="project" value="TreeGrafter"/>
</dbReference>
<dbReference type="RefSeq" id="WP_069465792.1">
    <property type="nucleotide sequence ID" value="NZ_FODD01000078.1"/>
</dbReference>
<dbReference type="PANTHER" id="PTHR48111">
    <property type="entry name" value="REGULATOR OF RPOS"/>
    <property type="match status" value="1"/>
</dbReference>
<dbReference type="Gene3D" id="1.10.10.10">
    <property type="entry name" value="Winged helix-like DNA-binding domain superfamily/Winged helix DNA-binding domain"/>
    <property type="match status" value="1"/>
</dbReference>
<dbReference type="InterPro" id="IPR001789">
    <property type="entry name" value="Sig_transdc_resp-reg_receiver"/>
</dbReference>
<dbReference type="Gene3D" id="6.10.250.690">
    <property type="match status" value="1"/>
</dbReference>
<gene>
    <name evidence="6" type="ORF">SAMN05216267_10787</name>
</gene>
<dbReference type="PROSITE" id="PS51755">
    <property type="entry name" value="OMPR_PHOB"/>
    <property type="match status" value="1"/>
</dbReference>
<reference evidence="6 7" key="1">
    <citation type="submission" date="2016-10" db="EMBL/GenBank/DDBJ databases">
        <authorList>
            <person name="de Groot N.N."/>
        </authorList>
    </citation>
    <scope>NUCLEOTIDE SEQUENCE [LARGE SCALE GENOMIC DNA]</scope>
    <source>
        <strain evidence="6 7">CGMCC 4.2026</strain>
    </source>
</reference>